<dbReference type="OrthoDB" id="9791973at2"/>
<feature type="domain" description="BMC" evidence="4">
    <location>
        <begin position="4"/>
        <end position="86"/>
    </location>
</feature>
<dbReference type="STRING" id="1528.SAMN04488579_12026"/>
<evidence type="ECO:0000256" key="3">
    <source>
        <dbReference type="PROSITE-ProRule" id="PRU01278"/>
    </source>
</evidence>
<evidence type="ECO:0000256" key="2">
    <source>
        <dbReference type="ARBA" id="ARBA00024446"/>
    </source>
</evidence>
<evidence type="ECO:0000256" key="1">
    <source>
        <dbReference type="ARBA" id="ARBA00024322"/>
    </source>
</evidence>
<dbReference type="Gene3D" id="3.30.70.1710">
    <property type="match status" value="2"/>
</dbReference>
<dbReference type="Proteomes" id="UP000199652">
    <property type="component" value="Unassembled WGS sequence"/>
</dbReference>
<dbReference type="InterPro" id="IPR000249">
    <property type="entry name" value="BMC_dom"/>
</dbReference>
<accession>A0A1H3I053</accession>
<comment type="subcellular location">
    <subcellularLocation>
        <location evidence="1">Bacterial microcompartment</location>
    </subcellularLocation>
</comment>
<dbReference type="AlphaFoldDB" id="A0A1H3I053"/>
<dbReference type="PANTHER" id="PTHR33941">
    <property type="entry name" value="PROPANEDIOL UTILIZATION PROTEIN PDUA"/>
    <property type="match status" value="1"/>
</dbReference>
<dbReference type="SUPFAM" id="SSF143414">
    <property type="entry name" value="CcmK-like"/>
    <property type="match status" value="2"/>
</dbReference>
<evidence type="ECO:0000259" key="4">
    <source>
        <dbReference type="PROSITE" id="PS51930"/>
    </source>
</evidence>
<dbReference type="SMART" id="SM00877">
    <property type="entry name" value="BMC"/>
    <property type="match status" value="2"/>
</dbReference>
<organism evidence="5 6">
    <name type="scientific">Eubacterium barkeri</name>
    <name type="common">Clostridium barkeri</name>
    <dbReference type="NCBI Taxonomy" id="1528"/>
    <lineage>
        <taxon>Bacteria</taxon>
        <taxon>Bacillati</taxon>
        <taxon>Bacillota</taxon>
        <taxon>Clostridia</taxon>
        <taxon>Eubacteriales</taxon>
        <taxon>Eubacteriaceae</taxon>
        <taxon>Eubacterium</taxon>
    </lineage>
</organism>
<dbReference type="PANTHER" id="PTHR33941:SF11">
    <property type="entry name" value="BACTERIAL MICROCOMPARTMENT SHELL PROTEIN PDUJ"/>
    <property type="match status" value="1"/>
</dbReference>
<feature type="domain" description="BMC" evidence="4">
    <location>
        <begin position="96"/>
        <end position="179"/>
    </location>
</feature>
<keyword evidence="6" id="KW-1185">Reference proteome</keyword>
<dbReference type="GO" id="GO:0031469">
    <property type="term" value="C:bacterial microcompartment"/>
    <property type="evidence" value="ECO:0007669"/>
    <property type="project" value="UniProtKB-SubCell"/>
</dbReference>
<keyword evidence="2" id="KW-1283">Bacterial microcompartment</keyword>
<reference evidence="6" key="1">
    <citation type="submission" date="2016-10" db="EMBL/GenBank/DDBJ databases">
        <authorList>
            <person name="Varghese N."/>
            <person name="Submissions S."/>
        </authorList>
    </citation>
    <scope>NUCLEOTIDE SEQUENCE [LARGE SCALE GENOMIC DNA]</scope>
    <source>
        <strain evidence="6">VPI 5359</strain>
    </source>
</reference>
<dbReference type="EMBL" id="FNOU01000020">
    <property type="protein sequence ID" value="SDY21002.1"/>
    <property type="molecule type" value="Genomic_DNA"/>
</dbReference>
<dbReference type="Pfam" id="PF00936">
    <property type="entry name" value="BMC"/>
    <property type="match status" value="2"/>
</dbReference>
<dbReference type="InterPro" id="IPR044872">
    <property type="entry name" value="CcmK/CsoS1_BMC"/>
</dbReference>
<dbReference type="PROSITE" id="PS51930">
    <property type="entry name" value="BMC_2"/>
    <property type="match status" value="2"/>
</dbReference>
<dbReference type="RefSeq" id="WP_090246398.1">
    <property type="nucleotide sequence ID" value="NZ_FNOU01000020.1"/>
</dbReference>
<dbReference type="InterPro" id="IPR050575">
    <property type="entry name" value="BMC_shell"/>
</dbReference>
<proteinExistence type="inferred from homology"/>
<dbReference type="CDD" id="cd07053">
    <property type="entry name" value="BMC_PduT_repeat1"/>
    <property type="match status" value="1"/>
</dbReference>
<gene>
    <name evidence="5" type="ORF">SAMN04488579_12026</name>
</gene>
<evidence type="ECO:0000313" key="6">
    <source>
        <dbReference type="Proteomes" id="UP000199652"/>
    </source>
</evidence>
<dbReference type="PIRSF" id="PIRSF034834">
    <property type="entry name" value="PduT"/>
    <property type="match status" value="1"/>
</dbReference>
<name>A0A1H3I053_EUBBA</name>
<dbReference type="InterPro" id="IPR037233">
    <property type="entry name" value="CcmK-like_sf"/>
</dbReference>
<comment type="similarity">
    <text evidence="3">Belongs to the bacterial microcompartments protein family.</text>
</comment>
<dbReference type="CDD" id="cd07054">
    <property type="entry name" value="BMC_PduT_repeat2"/>
    <property type="match status" value="1"/>
</dbReference>
<evidence type="ECO:0000313" key="5">
    <source>
        <dbReference type="EMBL" id="SDY21002.1"/>
    </source>
</evidence>
<protein>
    <submittedName>
        <fullName evidence="5">Carboxysome shell and ethanolamine utilization microcompartment protein CcmL/EutN</fullName>
    </submittedName>
</protein>
<dbReference type="InterPro" id="IPR011238">
    <property type="entry name" value="Micro_shell_prot_PduT"/>
</dbReference>
<sequence length="179" mass="18442">MKRALGMIELTSIARGIITTDAMLKAAQVDLVRASTVCPGKYIVLISGDVGEIRASMEAGIHVGAAYVVNTLLIPNIHEQLVPSLMGTVQVVETEAVGVLEFYSIAAAITAADTAVKAAQVTLLEVRIGYAIGGKGFVTLTGDVGAVKAAVSAANLSDELLVETAVIPRPAEALVDSLL</sequence>